<protein>
    <recommendedName>
        <fullName evidence="1">Opioid growth factor receptor (OGFr) conserved domain-containing protein</fullName>
    </recommendedName>
</protein>
<feature type="domain" description="Opioid growth factor receptor (OGFr) conserved" evidence="1">
    <location>
        <begin position="33"/>
        <end position="62"/>
    </location>
</feature>
<name>A0ABN5WWR9_9GAMM</name>
<proteinExistence type="predicted"/>
<dbReference type="Proteomes" id="UP000289555">
    <property type="component" value="Chromosome"/>
</dbReference>
<dbReference type="Pfam" id="PF04664">
    <property type="entry name" value="OGFr_N"/>
    <property type="match status" value="1"/>
</dbReference>
<reference evidence="3" key="1">
    <citation type="journal article" date="2019" name="Microbiol. Resour. Announc.">
        <title>Complete Genome Sequence of Halomonas olivaria, a Moderately Halophilic Bacterium Isolated from Olive Processing Effluents, Obtained by Nanopore Sequencing.</title>
        <authorList>
            <person name="Nagata S."/>
            <person name="Ii K.M."/>
            <person name="Tsukimi T."/>
            <person name="Miura M.C."/>
            <person name="Galipon J."/>
            <person name="Arakawa K."/>
        </authorList>
    </citation>
    <scope>NUCLEOTIDE SEQUENCE [LARGE SCALE GENOMIC DNA]</scope>
    <source>
        <strain evidence="3">TYRC17</strain>
    </source>
</reference>
<keyword evidence="3" id="KW-1185">Reference proteome</keyword>
<organism evidence="2 3">
    <name type="scientific">Vreelandella olivaria</name>
    <dbReference type="NCBI Taxonomy" id="390919"/>
    <lineage>
        <taxon>Bacteria</taxon>
        <taxon>Pseudomonadati</taxon>
        <taxon>Pseudomonadota</taxon>
        <taxon>Gammaproteobacteria</taxon>
        <taxon>Oceanospirillales</taxon>
        <taxon>Halomonadaceae</taxon>
        <taxon>Vreelandella</taxon>
    </lineage>
</organism>
<accession>A0ABN5WWR9</accession>
<evidence type="ECO:0000259" key="1">
    <source>
        <dbReference type="Pfam" id="PF04664"/>
    </source>
</evidence>
<dbReference type="EMBL" id="AP019416">
    <property type="protein sequence ID" value="BBI51431.1"/>
    <property type="molecule type" value="Genomic_DNA"/>
</dbReference>
<evidence type="ECO:0000313" key="2">
    <source>
        <dbReference type="EMBL" id="BBI51431.1"/>
    </source>
</evidence>
<sequence>MGNDERLIAFYRGEGHDHKGRRLEGIWELPSFWLEHTHDYIQWLFPIPEMGRFNAFASLLTPRVMLVPINYASKIDIAT</sequence>
<gene>
    <name evidence="2" type="ORF">HORIV_38520</name>
</gene>
<dbReference type="InterPro" id="IPR006757">
    <property type="entry name" value="OGF_rcpt"/>
</dbReference>
<evidence type="ECO:0000313" key="3">
    <source>
        <dbReference type="Proteomes" id="UP000289555"/>
    </source>
</evidence>